<evidence type="ECO:0000313" key="2">
    <source>
        <dbReference type="EMBL" id="OTW50894.1"/>
    </source>
</evidence>
<feature type="transmembrane region" description="Helical" evidence="1">
    <location>
        <begin position="55"/>
        <end position="81"/>
    </location>
</feature>
<organism evidence="2 3">
    <name type="scientific">Bacillus thuringiensis serovar mexicanensis</name>
    <dbReference type="NCBI Taxonomy" id="180868"/>
    <lineage>
        <taxon>Bacteria</taxon>
        <taxon>Bacillati</taxon>
        <taxon>Bacillota</taxon>
        <taxon>Bacilli</taxon>
        <taxon>Bacillales</taxon>
        <taxon>Bacillaceae</taxon>
        <taxon>Bacillus</taxon>
        <taxon>Bacillus cereus group</taxon>
    </lineage>
</organism>
<name>A0A242WAS1_BACTU</name>
<proteinExistence type="predicted"/>
<accession>A0A242WAS1</accession>
<gene>
    <name evidence="2" type="ORF">BK699_10140</name>
</gene>
<feature type="transmembrane region" description="Helical" evidence="1">
    <location>
        <begin position="7"/>
        <end position="25"/>
    </location>
</feature>
<dbReference type="Proteomes" id="UP000195152">
    <property type="component" value="Unassembled WGS sequence"/>
</dbReference>
<evidence type="ECO:0000256" key="1">
    <source>
        <dbReference type="SAM" id="Phobius"/>
    </source>
</evidence>
<dbReference type="AlphaFoldDB" id="A0A242WAS1"/>
<evidence type="ECO:0000313" key="3">
    <source>
        <dbReference type="Proteomes" id="UP000195152"/>
    </source>
</evidence>
<comment type="caution">
    <text evidence="2">The sequence shown here is derived from an EMBL/GenBank/DDBJ whole genome shotgun (WGS) entry which is preliminary data.</text>
</comment>
<sequence length="82" mass="9160">MITFITICAYMCVTVLSCGGVLAIYNRKKSKYAEKNDDKLSMRAYDVNVNFGMKMMFTGVLAMGFLFVGTLVVCLQGSFIYI</sequence>
<keyword evidence="1" id="KW-0472">Membrane</keyword>
<dbReference type="EMBL" id="NFCF01000063">
    <property type="protein sequence ID" value="OTW50894.1"/>
    <property type="molecule type" value="Genomic_DNA"/>
</dbReference>
<reference evidence="2 3" key="1">
    <citation type="submission" date="2016-10" db="EMBL/GenBank/DDBJ databases">
        <title>Comparative genomics of Bacillus thuringiensis reveals a path to pathogens against multiple invertebrate hosts.</title>
        <authorList>
            <person name="Zheng J."/>
            <person name="Gao Q."/>
            <person name="Liu H."/>
            <person name="Peng D."/>
            <person name="Ruan L."/>
            <person name="Sun M."/>
        </authorList>
    </citation>
    <scope>NUCLEOTIDE SEQUENCE [LARGE SCALE GENOMIC DNA]</scope>
    <source>
        <strain evidence="2">BGSC 4AC1</strain>
    </source>
</reference>
<keyword evidence="1" id="KW-1133">Transmembrane helix</keyword>
<protein>
    <submittedName>
        <fullName evidence="2">Uncharacterized protein</fullName>
    </submittedName>
</protein>
<keyword evidence="1" id="KW-0812">Transmembrane</keyword>
<dbReference type="RefSeq" id="WP_000627595.1">
    <property type="nucleotide sequence ID" value="NZ_NFCF01000063.1"/>
</dbReference>